<evidence type="ECO:0000256" key="2">
    <source>
        <dbReference type="ARBA" id="ARBA00008156"/>
    </source>
</evidence>
<evidence type="ECO:0000313" key="11">
    <source>
        <dbReference type="EMBL" id="KAA1192381.1"/>
    </source>
</evidence>
<comment type="caution">
    <text evidence="11">The sequence shown here is derived from an EMBL/GenBank/DDBJ whole genome shotgun (WGS) entry which is preliminary data.</text>
</comment>
<dbReference type="GO" id="GO:0009055">
    <property type="term" value="F:electron transfer activity"/>
    <property type="evidence" value="ECO:0007669"/>
    <property type="project" value="InterPro"/>
</dbReference>
<dbReference type="InterPro" id="IPR009056">
    <property type="entry name" value="Cyt_c-like_dom"/>
</dbReference>
<dbReference type="InterPro" id="IPR018391">
    <property type="entry name" value="PQQ_b-propeller_rpt"/>
</dbReference>
<dbReference type="Gene3D" id="1.10.760.10">
    <property type="entry name" value="Cytochrome c-like domain"/>
    <property type="match status" value="1"/>
</dbReference>
<gene>
    <name evidence="11" type="ORF">F0M18_06805</name>
</gene>
<dbReference type="GO" id="GO:0046872">
    <property type="term" value="F:metal ion binding"/>
    <property type="evidence" value="ECO:0007669"/>
    <property type="project" value="UniProtKB-KW"/>
</dbReference>
<dbReference type="PANTHER" id="PTHR32303:SF20">
    <property type="entry name" value="QUINOPROTEIN ETHANOL DEHYDROGENASE"/>
    <property type="match status" value="1"/>
</dbReference>
<name>A0A5B0X246_9GAMM</name>
<dbReference type="GO" id="GO:0020037">
    <property type="term" value="F:heme binding"/>
    <property type="evidence" value="ECO:0007669"/>
    <property type="project" value="InterPro"/>
</dbReference>
<comment type="cofactor">
    <cofactor evidence="1">
        <name>pyrroloquinoline quinone</name>
        <dbReference type="ChEBI" id="CHEBI:58442"/>
    </cofactor>
</comment>
<evidence type="ECO:0000313" key="12">
    <source>
        <dbReference type="Proteomes" id="UP000323708"/>
    </source>
</evidence>
<reference evidence="11 12" key="1">
    <citation type="submission" date="2019-09" db="EMBL/GenBank/DDBJ databases">
        <authorList>
            <person name="Chen X.-Y."/>
        </authorList>
    </citation>
    <scope>NUCLEOTIDE SEQUENCE [LARGE SCALE GENOMIC DNA]</scope>
    <source>
        <strain evidence="11 12">NY5</strain>
    </source>
</reference>
<feature type="signal peptide" evidence="9">
    <location>
        <begin position="1"/>
        <end position="21"/>
    </location>
</feature>
<dbReference type="Pfam" id="PF01011">
    <property type="entry name" value="PQQ"/>
    <property type="match status" value="2"/>
</dbReference>
<evidence type="ECO:0000256" key="3">
    <source>
        <dbReference type="ARBA" id="ARBA00022617"/>
    </source>
</evidence>
<evidence type="ECO:0000256" key="5">
    <source>
        <dbReference type="ARBA" id="ARBA00022729"/>
    </source>
</evidence>
<comment type="similarity">
    <text evidence="2">Belongs to the bacterial PQQ dehydrogenase family.</text>
</comment>
<sequence length="702" mass="75787">MIARVVAVGLLTFYLSPSALAAPPDALAAQLGSGKSLYNDRCSQCHAMTLRGSAHGTALRGSAFMDRWGDRDSTALLRFNQVNMPPGESSGLSEAQHLSIVAYVLAENGLPLRGLLSAEAPLSIASGEPVKLDPGQAMESWGSADTIDTAARSKSGFTNTALASFQTVTEAELEKPQPGDWLSWRRTRDGWGYSPLDQVNSGNVSELTLVWSLAMADGSNQVTPLVHDGIMYLTHPGNKVQAVAADTGSVIWEYQYQFPPEARTLGGPVRNIALYGDKIFLATYDAAIVAIDARTGEQVWRTPKADYRQAYTHTAGPVVGGGVVLSGINGCELYTEDGCFITGHDPDTGEELWRTSTIALPGTPGDDTWAGLPPELRAGADSWIAGSYDAELDLFFIGTSQAKPWVAASRGMSARDAALYTNSTLALRPQTGEIVWHFQHVPGETIDMEVGFERVLIEQGGSKRLYTIGKDGLLWQLDARTGKFIDLAETQAQNIYADIDRDTGRVRYRDDILEAGIGDTIQACPGIYGGHNWQATAYSPETRSLIIPLHQLCSDLVGRKVDMELGAGGYGGDSRTYEMPGVDGKLGRLAAWDVGTLKEKWSVEQRAMFLTGVLTTGGGLAFIGDVDRYFTAFDVRNGKRLWRTRLAAPLHGYPVTYSVNGRQYIAVPTGIGVFRALTATVLPEIYQPTNGQALYVFALPES</sequence>
<dbReference type="PROSITE" id="PS51007">
    <property type="entry name" value="CYTC"/>
    <property type="match status" value="1"/>
</dbReference>
<keyword evidence="7 8" id="KW-0408">Iron</keyword>
<dbReference type="SUPFAM" id="SSF46626">
    <property type="entry name" value="Cytochrome c"/>
    <property type="match status" value="1"/>
</dbReference>
<dbReference type="PANTHER" id="PTHR32303">
    <property type="entry name" value="QUINOPROTEIN ALCOHOL DEHYDROGENASE (CYTOCHROME C)"/>
    <property type="match status" value="1"/>
</dbReference>
<keyword evidence="12" id="KW-1185">Reference proteome</keyword>
<evidence type="ECO:0000256" key="8">
    <source>
        <dbReference type="PROSITE-ProRule" id="PRU00433"/>
    </source>
</evidence>
<dbReference type="Pfam" id="PF13442">
    <property type="entry name" value="Cytochrome_CBB3"/>
    <property type="match status" value="1"/>
</dbReference>
<dbReference type="SUPFAM" id="SSF50998">
    <property type="entry name" value="Quinoprotein alcohol dehydrogenase-like"/>
    <property type="match status" value="1"/>
</dbReference>
<evidence type="ECO:0000259" key="10">
    <source>
        <dbReference type="PROSITE" id="PS51007"/>
    </source>
</evidence>
<protein>
    <submittedName>
        <fullName evidence="11">PQQ-binding-like beta-propeller repeat protein</fullName>
    </submittedName>
</protein>
<dbReference type="InterPro" id="IPR036909">
    <property type="entry name" value="Cyt_c-like_dom_sf"/>
</dbReference>
<keyword evidence="5 9" id="KW-0732">Signal</keyword>
<dbReference type="RefSeq" id="WP_149610673.1">
    <property type="nucleotide sequence ID" value="NZ_VTUX01000003.1"/>
</dbReference>
<dbReference type="Gene3D" id="2.140.10.10">
    <property type="entry name" value="Quinoprotein alcohol dehydrogenase-like superfamily"/>
    <property type="match status" value="1"/>
</dbReference>
<dbReference type="SMART" id="SM00564">
    <property type="entry name" value="PQQ"/>
    <property type="match status" value="4"/>
</dbReference>
<proteinExistence type="inferred from homology"/>
<accession>A0A5B0X246</accession>
<evidence type="ECO:0000256" key="9">
    <source>
        <dbReference type="SAM" id="SignalP"/>
    </source>
</evidence>
<keyword evidence="6" id="KW-0560">Oxidoreductase</keyword>
<dbReference type="EMBL" id="VTUX01000003">
    <property type="protein sequence ID" value="KAA1192381.1"/>
    <property type="molecule type" value="Genomic_DNA"/>
</dbReference>
<dbReference type="Proteomes" id="UP000323708">
    <property type="component" value="Unassembled WGS sequence"/>
</dbReference>
<evidence type="ECO:0000256" key="7">
    <source>
        <dbReference type="ARBA" id="ARBA00023004"/>
    </source>
</evidence>
<feature type="chain" id="PRO_5023149789" evidence="9">
    <location>
        <begin position="22"/>
        <end position="702"/>
    </location>
</feature>
<dbReference type="InterPro" id="IPR011047">
    <property type="entry name" value="Quinoprotein_ADH-like_sf"/>
</dbReference>
<organism evidence="11 12">
    <name type="scientific">Pseudohalioglobus sediminis</name>
    <dbReference type="NCBI Taxonomy" id="2606449"/>
    <lineage>
        <taxon>Bacteria</taxon>
        <taxon>Pseudomonadati</taxon>
        <taxon>Pseudomonadota</taxon>
        <taxon>Gammaproteobacteria</taxon>
        <taxon>Cellvibrionales</taxon>
        <taxon>Halieaceae</taxon>
        <taxon>Pseudohalioglobus</taxon>
    </lineage>
</organism>
<evidence type="ECO:0000256" key="4">
    <source>
        <dbReference type="ARBA" id="ARBA00022723"/>
    </source>
</evidence>
<evidence type="ECO:0000256" key="1">
    <source>
        <dbReference type="ARBA" id="ARBA00001931"/>
    </source>
</evidence>
<feature type="domain" description="Cytochrome c" evidence="10">
    <location>
        <begin position="29"/>
        <end position="108"/>
    </location>
</feature>
<dbReference type="InterPro" id="IPR002372">
    <property type="entry name" value="PQQ_rpt_dom"/>
</dbReference>
<keyword evidence="4 8" id="KW-0479">Metal-binding</keyword>
<dbReference type="GO" id="GO:0016491">
    <property type="term" value="F:oxidoreductase activity"/>
    <property type="evidence" value="ECO:0007669"/>
    <property type="project" value="UniProtKB-KW"/>
</dbReference>
<keyword evidence="3 8" id="KW-0349">Heme</keyword>
<dbReference type="AlphaFoldDB" id="A0A5B0X246"/>
<evidence type="ECO:0000256" key="6">
    <source>
        <dbReference type="ARBA" id="ARBA00023002"/>
    </source>
</evidence>